<dbReference type="GO" id="GO:0005975">
    <property type="term" value="P:carbohydrate metabolic process"/>
    <property type="evidence" value="ECO:0007669"/>
    <property type="project" value="InterPro"/>
</dbReference>
<dbReference type="AlphaFoldDB" id="A0A917JBF8"/>
<keyword evidence="2 4" id="KW-0378">Hydrolase</keyword>
<gene>
    <name evidence="6" type="ORF">GCM10011425_22230</name>
</gene>
<dbReference type="SUPFAM" id="SSF51126">
    <property type="entry name" value="Pectin lyase-like"/>
    <property type="match status" value="1"/>
</dbReference>
<reference evidence="6" key="2">
    <citation type="submission" date="2020-09" db="EMBL/GenBank/DDBJ databases">
        <authorList>
            <person name="Sun Q."/>
            <person name="Sedlacek I."/>
        </authorList>
    </citation>
    <scope>NUCLEOTIDE SEQUENCE</scope>
    <source>
        <strain evidence="6">CCM 8711</strain>
    </source>
</reference>
<dbReference type="PANTHER" id="PTHR31339">
    <property type="entry name" value="PECTIN LYASE-RELATED"/>
    <property type="match status" value="1"/>
</dbReference>
<dbReference type="EMBL" id="BMDO01000005">
    <property type="protein sequence ID" value="GGI51011.1"/>
    <property type="molecule type" value="Genomic_DNA"/>
</dbReference>
<dbReference type="Proteomes" id="UP000662074">
    <property type="component" value="Unassembled WGS sequence"/>
</dbReference>
<accession>A0A917JBF8</accession>
<comment type="similarity">
    <text evidence="1 4">Belongs to the glycosyl hydrolase 28 family.</text>
</comment>
<evidence type="ECO:0000256" key="1">
    <source>
        <dbReference type="ARBA" id="ARBA00008834"/>
    </source>
</evidence>
<protein>
    <recommendedName>
        <fullName evidence="8">Pectate lyase superfamily protein domain-containing protein</fullName>
    </recommendedName>
</protein>
<dbReference type="Gene3D" id="2.160.20.10">
    <property type="entry name" value="Single-stranded right-handed beta-helix, Pectin lyase-like"/>
    <property type="match status" value="1"/>
</dbReference>
<dbReference type="PANTHER" id="PTHR31339:SF0">
    <property type="entry name" value="PECTIN LYASE-LIKE SUPERFAMILY PROTEIN"/>
    <property type="match status" value="1"/>
</dbReference>
<proteinExistence type="inferred from homology"/>
<keyword evidence="5" id="KW-0732">Signal</keyword>
<keyword evidence="7" id="KW-1185">Reference proteome</keyword>
<reference evidence="6" key="1">
    <citation type="journal article" date="2014" name="Int. J. Syst. Evol. Microbiol.">
        <title>Complete genome sequence of Corynebacterium casei LMG S-19264T (=DSM 44701T), isolated from a smear-ripened cheese.</title>
        <authorList>
            <consortium name="US DOE Joint Genome Institute (JGI-PGF)"/>
            <person name="Walter F."/>
            <person name="Albersmeier A."/>
            <person name="Kalinowski J."/>
            <person name="Ruckert C."/>
        </authorList>
    </citation>
    <scope>NUCLEOTIDE SEQUENCE</scope>
    <source>
        <strain evidence="6">CCM 8711</strain>
    </source>
</reference>
<evidence type="ECO:0008006" key="8">
    <source>
        <dbReference type="Google" id="ProtNLM"/>
    </source>
</evidence>
<keyword evidence="3 4" id="KW-0326">Glycosidase</keyword>
<dbReference type="RefSeq" id="WP_188416672.1">
    <property type="nucleotide sequence ID" value="NZ_BMDO01000005.1"/>
</dbReference>
<feature type="chain" id="PRO_5036722642" description="Pectate lyase superfamily protein domain-containing protein" evidence="5">
    <location>
        <begin position="22"/>
        <end position="522"/>
    </location>
</feature>
<dbReference type="InterPro" id="IPR012334">
    <property type="entry name" value="Pectin_lyas_fold"/>
</dbReference>
<dbReference type="InterPro" id="IPR006626">
    <property type="entry name" value="PbH1"/>
</dbReference>
<sequence>MKGFISLICVLLLCIAKGAQAKTYDINNYGAEADGKTLNTFAIEKAVNACTPGDTVLIPSGRYLTGTVHLKSNITVYLEKESVLIGSTRLTDYEGNGSTGYHGIFYTTGAQNINIAGQGIIEGNSQAFLKPADLVAFTDTALIRYTRQQGKYRSGLTPPALIAPNNPQNICSFIGCKRISIRNISLLNAAGAAMCFVACDGVSVSGVTIESPLKVVNVSGIVINGCKQVTIKGCGIRSGGDAILIHGFSEGPAQVVPSQNIAITNCALQSYSTAINITALNQASVVGIKVSQVNIMPSGRGVGLLLRNAGSLENMNFNDLYIETKLGYGSWEVNGEPIHMSAVAGTDSAKLGVVNGITFNNVFCVSENQILLYGSAQSMIKQVQFNDVVLQIKNSAYNNAMGGNVMLWGNADKNARLFAGNIPAIAATYVTGLSLNNMKISWPDSALPPYFTAGIRISNFKDVKIRRCLVKAASPGVNTHAIALLDGSMAIVDAGDVSRTRVQDNKPVKGGLNLANQKTVRQ</sequence>
<dbReference type="GO" id="GO:0004650">
    <property type="term" value="F:polygalacturonase activity"/>
    <property type="evidence" value="ECO:0007669"/>
    <property type="project" value="InterPro"/>
</dbReference>
<dbReference type="InterPro" id="IPR011050">
    <property type="entry name" value="Pectin_lyase_fold/virulence"/>
</dbReference>
<dbReference type="SMART" id="SM00710">
    <property type="entry name" value="PbH1"/>
    <property type="match status" value="4"/>
</dbReference>
<name>A0A917JBF8_9SPHI</name>
<dbReference type="InterPro" id="IPR000743">
    <property type="entry name" value="Glyco_hydro_28"/>
</dbReference>
<evidence type="ECO:0000256" key="5">
    <source>
        <dbReference type="SAM" id="SignalP"/>
    </source>
</evidence>
<comment type="caution">
    <text evidence="6">The sequence shown here is derived from an EMBL/GenBank/DDBJ whole genome shotgun (WGS) entry which is preliminary data.</text>
</comment>
<evidence type="ECO:0000313" key="6">
    <source>
        <dbReference type="EMBL" id="GGI51011.1"/>
    </source>
</evidence>
<feature type="signal peptide" evidence="5">
    <location>
        <begin position="1"/>
        <end position="21"/>
    </location>
</feature>
<evidence type="ECO:0000256" key="2">
    <source>
        <dbReference type="ARBA" id="ARBA00022801"/>
    </source>
</evidence>
<evidence type="ECO:0000256" key="3">
    <source>
        <dbReference type="ARBA" id="ARBA00023295"/>
    </source>
</evidence>
<dbReference type="Pfam" id="PF00295">
    <property type="entry name" value="Glyco_hydro_28"/>
    <property type="match status" value="1"/>
</dbReference>
<evidence type="ECO:0000313" key="7">
    <source>
        <dbReference type="Proteomes" id="UP000662074"/>
    </source>
</evidence>
<organism evidence="6 7">
    <name type="scientific">Mucilaginibacter galii</name>
    <dbReference type="NCBI Taxonomy" id="2005073"/>
    <lineage>
        <taxon>Bacteria</taxon>
        <taxon>Pseudomonadati</taxon>
        <taxon>Bacteroidota</taxon>
        <taxon>Sphingobacteriia</taxon>
        <taxon>Sphingobacteriales</taxon>
        <taxon>Sphingobacteriaceae</taxon>
        <taxon>Mucilaginibacter</taxon>
    </lineage>
</organism>
<dbReference type="InterPro" id="IPR051801">
    <property type="entry name" value="GH28_Enzymes"/>
</dbReference>
<evidence type="ECO:0000256" key="4">
    <source>
        <dbReference type="RuleBase" id="RU361169"/>
    </source>
</evidence>